<dbReference type="Proteomes" id="UP000005408">
    <property type="component" value="Unassembled WGS sequence"/>
</dbReference>
<feature type="compositionally biased region" description="Acidic residues" evidence="1">
    <location>
        <begin position="65"/>
        <end position="78"/>
    </location>
</feature>
<feature type="compositionally biased region" description="Acidic residues" evidence="1">
    <location>
        <begin position="22"/>
        <end position="34"/>
    </location>
</feature>
<dbReference type="PANTHER" id="PTHR34415:SF1">
    <property type="entry name" value="INTEGRASE CATALYTIC DOMAIN-CONTAINING PROTEIN"/>
    <property type="match status" value="1"/>
</dbReference>
<dbReference type="InterPro" id="IPR057191">
    <property type="entry name" value="DUF7869"/>
</dbReference>
<evidence type="ECO:0000313" key="4">
    <source>
        <dbReference type="Proteomes" id="UP000005408"/>
    </source>
</evidence>
<feature type="compositionally biased region" description="Basic and acidic residues" evidence="1">
    <location>
        <begin position="36"/>
        <end position="46"/>
    </location>
</feature>
<proteinExistence type="predicted"/>
<organism evidence="3 4">
    <name type="scientific">Magallana gigas</name>
    <name type="common">Pacific oyster</name>
    <name type="synonym">Crassostrea gigas</name>
    <dbReference type="NCBI Taxonomy" id="29159"/>
    <lineage>
        <taxon>Eukaryota</taxon>
        <taxon>Metazoa</taxon>
        <taxon>Spiralia</taxon>
        <taxon>Lophotrochozoa</taxon>
        <taxon>Mollusca</taxon>
        <taxon>Bivalvia</taxon>
        <taxon>Autobranchia</taxon>
        <taxon>Pteriomorphia</taxon>
        <taxon>Ostreida</taxon>
        <taxon>Ostreoidea</taxon>
        <taxon>Ostreidae</taxon>
        <taxon>Magallana</taxon>
    </lineage>
</organism>
<sequence>MDLQELDEVNLDFFPRAINTVESDDDYDDDDNENNDNVHDMNETEEERVYRLSQSFEFSQHNDQDGDDNDDNGDEEEDSIRTVKEKVNRGCGCHFKCYEKFQIKEIIDHIFTMRELNKDEKEMYIMGKLKSKSTGYDLIDKKRRRYMYNYDDREICKHAFLLIHDIGEKRLKNIAHHLKQNGPIPRSHGNKGRKPNHALKFDDIKKVVNFVLRYGEENGLPLPAVPHANDFPETPILLPASTTKTDIHSIYKTACEESHGRAVELSTFKGIWLTCTPHIKIASPRSDVCSKCEKLRCKVTAAVTEEEKSRALDEFKCHIEVSKSEHMVYRTSVHAARIEQEESGQRPLGYPPSSSPLYNVHYTFDFAQQLTIPHHSRQEGPLYFTSPRKVQLFGVCIEGCREQYNYLVDEDQTIGKDGTSTHGPNTVFTLLHHALQSYGFGEMSCKMHCDNCAGQNKNRYVLAYLAWRVLTGLHREITLSMQIPGHTKCLVDAGFSYIIADFSPLSGIRKYHHFRLSAMQPGVVFVKEKYTDPERAINILRNEDAIFSAANLPLILEKDLVQAIWTKWEGSTEEKIGLVHGLTMSVEDLATLRPGEELNDQTMLCVGSPIIPSIMLGKGHMGWSKKQDIRDYDVVIGCLYEKSCHWVAVVSRNHGNNK</sequence>
<feature type="region of interest" description="Disordered" evidence="1">
    <location>
        <begin position="59"/>
        <end position="79"/>
    </location>
</feature>
<dbReference type="PANTHER" id="PTHR34415">
    <property type="entry name" value="INTEGRASE CATALYTIC DOMAIN-CONTAINING PROTEIN"/>
    <property type="match status" value="1"/>
</dbReference>
<name>A0A8W8MIZ0_MAGGI</name>
<feature type="domain" description="DUF7869" evidence="2">
    <location>
        <begin position="421"/>
        <end position="499"/>
    </location>
</feature>
<feature type="region of interest" description="Disordered" evidence="1">
    <location>
        <begin position="20"/>
        <end position="46"/>
    </location>
</feature>
<evidence type="ECO:0000259" key="2">
    <source>
        <dbReference type="Pfam" id="PF25273"/>
    </source>
</evidence>
<reference evidence="3" key="1">
    <citation type="submission" date="2022-08" db="UniProtKB">
        <authorList>
            <consortium name="EnsemblMetazoa"/>
        </authorList>
    </citation>
    <scope>IDENTIFICATION</scope>
    <source>
        <strain evidence="3">05x7-T-G4-1.051#20</strain>
    </source>
</reference>
<accession>A0A8W8MIZ0</accession>
<dbReference type="AlphaFoldDB" id="A0A8W8MIZ0"/>
<dbReference type="Pfam" id="PF25273">
    <property type="entry name" value="DUF7869"/>
    <property type="match status" value="1"/>
</dbReference>
<keyword evidence="4" id="KW-1185">Reference proteome</keyword>
<evidence type="ECO:0000313" key="3">
    <source>
        <dbReference type="EnsemblMetazoa" id="G33129.1:cds"/>
    </source>
</evidence>
<evidence type="ECO:0000256" key="1">
    <source>
        <dbReference type="SAM" id="MobiDB-lite"/>
    </source>
</evidence>
<dbReference type="EnsemblMetazoa" id="G33129.1">
    <property type="protein sequence ID" value="G33129.1:cds"/>
    <property type="gene ID" value="G33129"/>
</dbReference>
<protein>
    <recommendedName>
        <fullName evidence="2">DUF7869 domain-containing protein</fullName>
    </recommendedName>
</protein>